<keyword evidence="2" id="KW-1185">Reference proteome</keyword>
<dbReference type="Gene3D" id="1.10.10.2590">
    <property type="entry name" value="BEN domain"/>
    <property type="match status" value="1"/>
</dbReference>
<dbReference type="GeneID" id="136088818"/>
<evidence type="ECO:0000313" key="2">
    <source>
        <dbReference type="Proteomes" id="UP001652625"/>
    </source>
</evidence>
<protein>
    <submittedName>
        <fullName evidence="3">Uncharacterized protein LOC136088818 isoform X1</fullName>
    </submittedName>
</protein>
<dbReference type="SMART" id="SM01025">
    <property type="entry name" value="BEN"/>
    <property type="match status" value="1"/>
</dbReference>
<dbReference type="RefSeq" id="XP_065669731.1">
    <property type="nucleotide sequence ID" value="XM_065813659.1"/>
</dbReference>
<evidence type="ECO:0000313" key="3">
    <source>
        <dbReference type="RefSeq" id="XP_065669731.1"/>
    </source>
</evidence>
<feature type="domain" description="BEN" evidence="1">
    <location>
        <begin position="333"/>
        <end position="410"/>
    </location>
</feature>
<name>A0ABM4D606_HYDVU</name>
<dbReference type="Proteomes" id="UP001652625">
    <property type="component" value="Chromosome 12"/>
</dbReference>
<reference evidence="3" key="1">
    <citation type="submission" date="2025-08" db="UniProtKB">
        <authorList>
            <consortium name="RefSeq"/>
        </authorList>
    </citation>
    <scope>IDENTIFICATION</scope>
</reference>
<evidence type="ECO:0000259" key="1">
    <source>
        <dbReference type="SMART" id="SM01025"/>
    </source>
</evidence>
<accession>A0ABM4D606</accession>
<proteinExistence type="predicted"/>
<organism evidence="2 3">
    <name type="scientific">Hydra vulgaris</name>
    <name type="common">Hydra</name>
    <name type="synonym">Hydra attenuata</name>
    <dbReference type="NCBI Taxonomy" id="6087"/>
    <lineage>
        <taxon>Eukaryota</taxon>
        <taxon>Metazoa</taxon>
        <taxon>Cnidaria</taxon>
        <taxon>Hydrozoa</taxon>
        <taxon>Hydroidolina</taxon>
        <taxon>Anthoathecata</taxon>
        <taxon>Aplanulata</taxon>
        <taxon>Hydridae</taxon>
        <taxon>Hydra</taxon>
    </lineage>
</organism>
<sequence>MSKFAVIQWSRNGSVSVEWDTSVLNRAFLVNNKEGDVRYTKLANRDEGPIEKGKVICVVDSLEEALLKKSSLIKKKKDKKLLNITNEIEESVRVEYITVQQMELLLNTHTMALKEDFAKKLTTLYKKIERLVSKAEGDLSEELPRKKAKMLISQPPTTHSKPFPLYLQPTNSQIPPPLSQTLPVTPSFSTQSQSKQFQSFSTNDSINDHPDSSLFLNNHNSFHENSFHSIDFNQLQSENIQLTSNSFQTPSPSFSLPAQLYSVPQMPPPLLHSQPTSLINSHLPLSMHSQLSEQVPAHSLVSHTTQPTDYICSDKEVTENMIPKRVLTAPLGKKLVKQLLGYFYERNKLVNASLSGKKGSSKFSVSKKVGLDPAVLHLITELTISKFSNFSKNDVSVALCEKINDERRAYFKAAPKTQTEKNASSTI</sequence>
<dbReference type="InterPro" id="IPR018379">
    <property type="entry name" value="BEN_domain"/>
</dbReference>
<gene>
    <name evidence="3" type="primary">LOC136088818</name>
</gene>